<organism evidence="20 21">
    <name type="scientific">Anaerospora hongkongensis</name>
    <dbReference type="NCBI Taxonomy" id="244830"/>
    <lineage>
        <taxon>Bacteria</taxon>
        <taxon>Bacillati</taxon>
        <taxon>Bacillota</taxon>
        <taxon>Negativicutes</taxon>
        <taxon>Selenomonadales</taxon>
        <taxon>Sporomusaceae</taxon>
        <taxon>Anaerospora</taxon>
    </lineage>
</organism>
<feature type="transmembrane region" description="Helical" evidence="19">
    <location>
        <begin position="184"/>
        <end position="202"/>
    </location>
</feature>
<dbReference type="Pfam" id="PF01148">
    <property type="entry name" value="CTP_transf_1"/>
    <property type="match status" value="1"/>
</dbReference>
<comment type="pathway">
    <text evidence="3 18">Phospholipid metabolism; CDP-diacylglycerol biosynthesis; CDP-diacylglycerol from sn-glycerol 3-phosphate: step 3/3.</text>
</comment>
<feature type="transmembrane region" description="Helical" evidence="19">
    <location>
        <begin position="144"/>
        <end position="163"/>
    </location>
</feature>
<dbReference type="PROSITE" id="PS01315">
    <property type="entry name" value="CDS"/>
    <property type="match status" value="1"/>
</dbReference>
<keyword evidence="17" id="KW-1208">Phospholipid metabolism</keyword>
<feature type="transmembrane region" description="Helical" evidence="19">
    <location>
        <begin position="104"/>
        <end position="124"/>
    </location>
</feature>
<keyword evidence="12 18" id="KW-0548">Nucleotidyltransferase</keyword>
<keyword evidence="11 18" id="KW-0812">Transmembrane</keyword>
<evidence type="ECO:0000256" key="4">
    <source>
        <dbReference type="ARBA" id="ARBA00005189"/>
    </source>
</evidence>
<dbReference type="AlphaFoldDB" id="A0A4R1Q3P4"/>
<evidence type="ECO:0000313" key="21">
    <source>
        <dbReference type="Proteomes" id="UP000295063"/>
    </source>
</evidence>
<proteinExistence type="inferred from homology"/>
<evidence type="ECO:0000256" key="13">
    <source>
        <dbReference type="ARBA" id="ARBA00022989"/>
    </source>
</evidence>
<evidence type="ECO:0000256" key="9">
    <source>
        <dbReference type="ARBA" id="ARBA00022516"/>
    </source>
</evidence>
<dbReference type="EMBL" id="SLUI01000001">
    <property type="protein sequence ID" value="TCL40118.1"/>
    <property type="molecule type" value="Genomic_DNA"/>
</dbReference>
<evidence type="ECO:0000256" key="19">
    <source>
        <dbReference type="SAM" id="Phobius"/>
    </source>
</evidence>
<comment type="catalytic activity">
    <reaction evidence="1 18">
        <text>a 1,2-diacyl-sn-glycero-3-phosphate + CTP + H(+) = a CDP-1,2-diacyl-sn-glycerol + diphosphate</text>
        <dbReference type="Rhea" id="RHEA:16229"/>
        <dbReference type="ChEBI" id="CHEBI:15378"/>
        <dbReference type="ChEBI" id="CHEBI:33019"/>
        <dbReference type="ChEBI" id="CHEBI:37563"/>
        <dbReference type="ChEBI" id="CHEBI:58332"/>
        <dbReference type="ChEBI" id="CHEBI:58608"/>
        <dbReference type="EC" id="2.7.7.41"/>
    </reaction>
</comment>
<dbReference type="EC" id="2.7.7.41" evidence="6 18"/>
<keyword evidence="15 19" id="KW-0472">Membrane</keyword>
<feature type="transmembrane region" description="Helical" evidence="19">
    <location>
        <begin position="25"/>
        <end position="44"/>
    </location>
</feature>
<evidence type="ECO:0000256" key="17">
    <source>
        <dbReference type="ARBA" id="ARBA00023264"/>
    </source>
</evidence>
<reference evidence="20 21" key="1">
    <citation type="submission" date="2019-03" db="EMBL/GenBank/DDBJ databases">
        <title>Genomic Encyclopedia of Type Strains, Phase IV (KMG-IV): sequencing the most valuable type-strain genomes for metagenomic binning, comparative biology and taxonomic classification.</title>
        <authorList>
            <person name="Goeker M."/>
        </authorList>
    </citation>
    <scope>NUCLEOTIDE SEQUENCE [LARGE SCALE GENOMIC DNA]</scope>
    <source>
        <strain evidence="20 21">DSM 15969</strain>
    </source>
</reference>
<evidence type="ECO:0000313" key="20">
    <source>
        <dbReference type="EMBL" id="TCL40118.1"/>
    </source>
</evidence>
<evidence type="ECO:0000256" key="10">
    <source>
        <dbReference type="ARBA" id="ARBA00022679"/>
    </source>
</evidence>
<evidence type="ECO:0000256" key="12">
    <source>
        <dbReference type="ARBA" id="ARBA00022695"/>
    </source>
</evidence>
<dbReference type="InterPro" id="IPR000374">
    <property type="entry name" value="PC_trans"/>
</dbReference>
<keyword evidence="13 19" id="KW-1133">Transmembrane helix</keyword>
<keyword evidence="16" id="KW-0594">Phospholipid biosynthesis</keyword>
<evidence type="ECO:0000256" key="7">
    <source>
        <dbReference type="ARBA" id="ARBA00019373"/>
    </source>
</evidence>
<comment type="subcellular location">
    <subcellularLocation>
        <location evidence="2">Cell membrane</location>
        <topology evidence="2">Multi-pass membrane protein</topology>
    </subcellularLocation>
</comment>
<evidence type="ECO:0000256" key="1">
    <source>
        <dbReference type="ARBA" id="ARBA00001698"/>
    </source>
</evidence>
<dbReference type="UniPathway" id="UPA00557">
    <property type="reaction ID" value="UER00614"/>
</dbReference>
<dbReference type="GO" id="GO:0005886">
    <property type="term" value="C:plasma membrane"/>
    <property type="evidence" value="ECO:0007669"/>
    <property type="project" value="UniProtKB-SubCell"/>
</dbReference>
<dbReference type="PANTHER" id="PTHR46382">
    <property type="entry name" value="PHOSPHATIDATE CYTIDYLYLTRANSFERASE"/>
    <property type="match status" value="1"/>
</dbReference>
<evidence type="ECO:0000256" key="15">
    <source>
        <dbReference type="ARBA" id="ARBA00023136"/>
    </source>
</evidence>
<dbReference type="Proteomes" id="UP000295063">
    <property type="component" value="Unassembled WGS sequence"/>
</dbReference>
<keyword evidence="21" id="KW-1185">Reference proteome</keyword>
<evidence type="ECO:0000256" key="16">
    <source>
        <dbReference type="ARBA" id="ARBA00023209"/>
    </source>
</evidence>
<dbReference type="OrthoDB" id="9799199at2"/>
<comment type="caution">
    <text evidence="20">The sequence shown here is derived from an EMBL/GenBank/DDBJ whole genome shotgun (WGS) entry which is preliminary data.</text>
</comment>
<dbReference type="RefSeq" id="WP_132074515.1">
    <property type="nucleotide sequence ID" value="NZ_DALYTA010000018.1"/>
</dbReference>
<keyword evidence="10 18" id="KW-0808">Transferase</keyword>
<evidence type="ECO:0000256" key="5">
    <source>
        <dbReference type="ARBA" id="ARBA00010185"/>
    </source>
</evidence>
<dbReference type="PANTHER" id="PTHR46382:SF1">
    <property type="entry name" value="PHOSPHATIDATE CYTIDYLYLTRANSFERASE"/>
    <property type="match status" value="1"/>
</dbReference>
<dbReference type="GO" id="GO:0004605">
    <property type="term" value="F:phosphatidate cytidylyltransferase activity"/>
    <property type="evidence" value="ECO:0007669"/>
    <property type="project" value="UniProtKB-EC"/>
</dbReference>
<evidence type="ECO:0000256" key="2">
    <source>
        <dbReference type="ARBA" id="ARBA00004651"/>
    </source>
</evidence>
<gene>
    <name evidence="20" type="ORF">EV210_101319</name>
</gene>
<comment type="similarity">
    <text evidence="5 18">Belongs to the CDS family.</text>
</comment>
<sequence length="274" mass="29701">MLAKRIATALVGIPVAVYVINYGQWLFGITVSFLALAAWHEYCVMVGRGGHYPSRLLGFIGVALVLGCAWIGNSQETVTVITFITLIVLGKTVFSYGKFSLVDAAFTLLGFLYIALPFSHLLLLRFLDPSLTGGSSAGMSMGALFLWIAFIGTWASDTFAYLVGSKFGKVKLCPAISPGKTREGAVGGLIGSILSVVIFGYIFHIELIHLFFMGLFVGLAAPFGDLVESSLKRFCCVKDSGKLLPGHGGVLDRFDSIMFTVPAVYYYIQFFLIR</sequence>
<keyword evidence="8" id="KW-1003">Cell membrane</keyword>
<evidence type="ECO:0000256" key="11">
    <source>
        <dbReference type="ARBA" id="ARBA00022692"/>
    </source>
</evidence>
<evidence type="ECO:0000256" key="3">
    <source>
        <dbReference type="ARBA" id="ARBA00005119"/>
    </source>
</evidence>
<dbReference type="GO" id="GO:0016024">
    <property type="term" value="P:CDP-diacylglycerol biosynthetic process"/>
    <property type="evidence" value="ECO:0007669"/>
    <property type="project" value="UniProtKB-UniPathway"/>
</dbReference>
<keyword evidence="14" id="KW-0443">Lipid metabolism</keyword>
<evidence type="ECO:0000256" key="6">
    <source>
        <dbReference type="ARBA" id="ARBA00012487"/>
    </source>
</evidence>
<accession>A0A4R1Q3P4</accession>
<feature type="transmembrane region" description="Helical" evidence="19">
    <location>
        <begin position="56"/>
        <end position="72"/>
    </location>
</feature>
<comment type="pathway">
    <text evidence="4">Lipid metabolism.</text>
</comment>
<evidence type="ECO:0000256" key="8">
    <source>
        <dbReference type="ARBA" id="ARBA00022475"/>
    </source>
</evidence>
<name>A0A4R1Q3P4_9FIRM</name>
<feature type="transmembrane region" description="Helical" evidence="19">
    <location>
        <begin position="78"/>
        <end position="97"/>
    </location>
</feature>
<protein>
    <recommendedName>
        <fullName evidence="7 18">Phosphatidate cytidylyltransferase</fullName>
        <ecNumber evidence="6 18">2.7.7.41</ecNumber>
    </recommendedName>
</protein>
<evidence type="ECO:0000256" key="14">
    <source>
        <dbReference type="ARBA" id="ARBA00023098"/>
    </source>
</evidence>
<keyword evidence="9" id="KW-0444">Lipid biosynthesis</keyword>
<evidence type="ECO:0000256" key="18">
    <source>
        <dbReference type="RuleBase" id="RU003938"/>
    </source>
</evidence>